<comment type="pathway">
    <text evidence="2">Amino-acid biosynthesis; L-methionine biosynthesis via de novo pathway; L-homoserine from L-aspartate: step 3/3.</text>
</comment>
<dbReference type="PIRSF" id="PIRSF000098">
    <property type="entry name" value="Homoser_dehydrog"/>
    <property type="match status" value="1"/>
</dbReference>
<evidence type="ECO:0000256" key="13">
    <source>
        <dbReference type="RuleBase" id="RU004171"/>
    </source>
</evidence>
<evidence type="ECO:0000259" key="15">
    <source>
        <dbReference type="PROSITE" id="PS51671"/>
    </source>
</evidence>
<dbReference type="GO" id="GO:0004412">
    <property type="term" value="F:homoserine dehydrogenase activity"/>
    <property type="evidence" value="ECO:0007669"/>
    <property type="project" value="UniProtKB-EC"/>
</dbReference>
<dbReference type="Proteomes" id="UP000318709">
    <property type="component" value="Chromosome"/>
</dbReference>
<dbReference type="Pfam" id="PF00742">
    <property type="entry name" value="Homoserine_dh"/>
    <property type="match status" value="1"/>
</dbReference>
<dbReference type="RefSeq" id="WP_141443068.1">
    <property type="nucleotide sequence ID" value="NZ_CP038231.1"/>
</dbReference>
<reference evidence="16 17" key="1">
    <citation type="submission" date="2019-03" db="EMBL/GenBank/DDBJ databases">
        <title>The complete genome sequence of Swingsia_sp. F3b2 LMG30590(T).</title>
        <authorList>
            <person name="Chua K.-O."/>
            <person name="Chan K.-G."/>
            <person name="See-Too W.-S."/>
        </authorList>
    </citation>
    <scope>NUCLEOTIDE SEQUENCE [LARGE SCALE GENOMIC DNA]</scope>
    <source>
        <strain evidence="16 17">F3b2</strain>
    </source>
</reference>
<name>A0A4Y6UAE3_9PROT</name>
<dbReference type="InterPro" id="IPR016204">
    <property type="entry name" value="HDH"/>
</dbReference>
<feature type="binding site" evidence="12">
    <location>
        <position position="213"/>
    </location>
    <ligand>
        <name>L-homoserine</name>
        <dbReference type="ChEBI" id="CHEBI:57476"/>
    </ligand>
</feature>
<proteinExistence type="inferred from homology"/>
<dbReference type="OrthoDB" id="9808167at2"/>
<keyword evidence="9" id="KW-0560">Oxidoreductase</keyword>
<comment type="similarity">
    <text evidence="3 13">Belongs to the homoserine dehydrogenase family.</text>
</comment>
<dbReference type="PROSITE" id="PS01042">
    <property type="entry name" value="HOMOSER_DHGENASE"/>
    <property type="match status" value="1"/>
</dbReference>
<feature type="binding site" evidence="12">
    <location>
        <position position="128"/>
    </location>
    <ligand>
        <name>NADPH</name>
        <dbReference type="ChEBI" id="CHEBI:57783"/>
    </ligand>
</feature>
<keyword evidence="8 12" id="KW-0521">NADP</keyword>
<dbReference type="Gene3D" id="3.40.50.720">
    <property type="entry name" value="NAD(P)-binding Rossmann-like Domain"/>
    <property type="match status" value="1"/>
</dbReference>
<protein>
    <recommendedName>
        <fullName evidence="5">Homoserine dehydrogenase</fullName>
        <ecNumber evidence="4">1.1.1.3</ecNumber>
    </recommendedName>
</protein>
<dbReference type="FunFam" id="3.30.360.10:FF:000005">
    <property type="entry name" value="Homoserine dehydrogenase"/>
    <property type="match status" value="1"/>
</dbReference>
<dbReference type="EC" id="1.1.1.3" evidence="4"/>
<evidence type="ECO:0000256" key="6">
    <source>
        <dbReference type="ARBA" id="ARBA00022605"/>
    </source>
</evidence>
<evidence type="ECO:0000313" key="16">
    <source>
        <dbReference type="EMBL" id="QDH13407.1"/>
    </source>
</evidence>
<feature type="binding site" evidence="12">
    <location>
        <begin position="31"/>
        <end position="38"/>
    </location>
    <ligand>
        <name>NADP(+)</name>
        <dbReference type="ChEBI" id="CHEBI:58349"/>
    </ligand>
</feature>
<dbReference type="UniPathway" id="UPA00050">
    <property type="reaction ID" value="UER00063"/>
</dbReference>
<dbReference type="KEGG" id="swf:E3E12_03410"/>
<evidence type="ECO:0000256" key="3">
    <source>
        <dbReference type="ARBA" id="ARBA00006753"/>
    </source>
</evidence>
<accession>A0A4Y6UAE3</accession>
<keyword evidence="17" id="KW-1185">Reference proteome</keyword>
<dbReference type="InterPro" id="IPR036291">
    <property type="entry name" value="NAD(P)-bd_dom_sf"/>
</dbReference>
<dbReference type="SUPFAM" id="SSF55021">
    <property type="entry name" value="ACT-like"/>
    <property type="match status" value="1"/>
</dbReference>
<dbReference type="GO" id="GO:0009088">
    <property type="term" value="P:threonine biosynthetic process"/>
    <property type="evidence" value="ECO:0007669"/>
    <property type="project" value="UniProtKB-UniPathway"/>
</dbReference>
<evidence type="ECO:0000256" key="11">
    <source>
        <dbReference type="PIRSR" id="PIRSR000098-1"/>
    </source>
</evidence>
<evidence type="ECO:0000256" key="10">
    <source>
        <dbReference type="ARBA" id="ARBA00023167"/>
    </source>
</evidence>
<keyword evidence="7" id="KW-0791">Threonine biosynthesis</keyword>
<dbReference type="UniPathway" id="UPA00051">
    <property type="reaction ID" value="UER00465"/>
</dbReference>
<dbReference type="PANTHER" id="PTHR43331:SF1">
    <property type="entry name" value="HOMOSERINE DEHYDROGENASE"/>
    <property type="match status" value="1"/>
</dbReference>
<dbReference type="CDD" id="cd04881">
    <property type="entry name" value="ACT_HSDH-Hom"/>
    <property type="match status" value="1"/>
</dbReference>
<evidence type="ECO:0000256" key="12">
    <source>
        <dbReference type="PIRSR" id="PIRSR000098-2"/>
    </source>
</evidence>
<dbReference type="PANTHER" id="PTHR43331">
    <property type="entry name" value="HOMOSERINE DEHYDROGENASE"/>
    <property type="match status" value="1"/>
</dbReference>
<dbReference type="AlphaFoldDB" id="A0A4Y6UAE3"/>
<evidence type="ECO:0000313" key="17">
    <source>
        <dbReference type="Proteomes" id="UP000318709"/>
    </source>
</evidence>
<dbReference type="InterPro" id="IPR045865">
    <property type="entry name" value="ACT-like_dom_sf"/>
</dbReference>
<gene>
    <name evidence="16" type="ORF">E3E12_03410</name>
</gene>
<evidence type="ECO:0000256" key="9">
    <source>
        <dbReference type="ARBA" id="ARBA00023002"/>
    </source>
</evidence>
<organism evidence="16 17">
    <name type="scientific">Formicincola oecophyllae</name>
    <dbReference type="NCBI Taxonomy" id="2558361"/>
    <lineage>
        <taxon>Bacteria</taxon>
        <taxon>Pseudomonadati</taxon>
        <taxon>Pseudomonadota</taxon>
        <taxon>Alphaproteobacteria</taxon>
        <taxon>Acetobacterales</taxon>
        <taxon>Acetobacteraceae</taxon>
        <taxon>Formicincola</taxon>
    </lineage>
</organism>
<keyword evidence="10" id="KW-0486">Methionine biosynthesis</keyword>
<feature type="domain" description="ACT" evidence="15">
    <location>
        <begin position="385"/>
        <end position="464"/>
    </location>
</feature>
<evidence type="ECO:0000256" key="1">
    <source>
        <dbReference type="ARBA" id="ARBA00005056"/>
    </source>
</evidence>
<feature type="region of interest" description="Disordered" evidence="14">
    <location>
        <begin position="1"/>
        <end position="24"/>
    </location>
</feature>
<dbReference type="Gene3D" id="3.30.360.10">
    <property type="entry name" value="Dihydrodipicolinate Reductase, domain 2"/>
    <property type="match status" value="1"/>
</dbReference>
<comment type="pathway">
    <text evidence="1">Amino-acid biosynthesis; L-threonine biosynthesis; L-threonine from L-aspartate: step 3/5.</text>
</comment>
<dbReference type="SUPFAM" id="SSF51735">
    <property type="entry name" value="NAD(P)-binding Rossmann-fold domains"/>
    <property type="match status" value="1"/>
</dbReference>
<dbReference type="NCBIfam" id="NF004976">
    <property type="entry name" value="PRK06349.1"/>
    <property type="match status" value="1"/>
</dbReference>
<sequence length="464" mass="48538">MTQADHTAPVEETTPDHSPSSALPPLRLGVAGLGTVGAGLLALLERCEGNLSRHCGRDVVVQAVSARSRGRDRGVSLEGVTWHDDPVALARDPEVDIVVELIGGSDGPARAVVENALRLGKPVVTANKALIARHGHELAALSQQYQAPVLYEAAVGGALPAVRLVRDTCSADEVLCVGGILNGTCNYILTEMANTGRSFADVLDEAQAKGYAEADPSTDIDGVDTAHKLAILAGLAFQPLDFTSIPVTGIRHVTTEDLRFAATLGYRVRLLGMARRGLGASTPPEAWVQPCLVPEDSALATVNGVYNAVTAEAHFAGPLVITGQGAGAGPTASAVASDIAALARNWPSRTHAFPLWGVHSQPASGRDVLGEGKAAGAENVTSRFYMRCEVDDRPGVMADVASILRDHGVSVHQVIQHEAALPNHVHMALVTHPANAEAVAQAAQRMAMLPCIHETPMVMKVEPS</sequence>
<dbReference type="InterPro" id="IPR001342">
    <property type="entry name" value="HDH_cat"/>
</dbReference>
<dbReference type="Gene3D" id="3.30.70.260">
    <property type="match status" value="1"/>
</dbReference>
<evidence type="ECO:0000256" key="7">
    <source>
        <dbReference type="ARBA" id="ARBA00022697"/>
    </source>
</evidence>
<dbReference type="PROSITE" id="PS51671">
    <property type="entry name" value="ACT"/>
    <property type="match status" value="1"/>
</dbReference>
<evidence type="ECO:0000256" key="14">
    <source>
        <dbReference type="SAM" id="MobiDB-lite"/>
    </source>
</evidence>
<dbReference type="Pfam" id="PF01842">
    <property type="entry name" value="ACT"/>
    <property type="match status" value="1"/>
</dbReference>
<dbReference type="InterPro" id="IPR005106">
    <property type="entry name" value="Asp/hSer_DH_NAD-bd"/>
</dbReference>
<dbReference type="EMBL" id="CP038231">
    <property type="protein sequence ID" value="QDH13407.1"/>
    <property type="molecule type" value="Genomic_DNA"/>
</dbReference>
<dbReference type="InterPro" id="IPR002912">
    <property type="entry name" value="ACT_dom"/>
</dbReference>
<dbReference type="InterPro" id="IPR019811">
    <property type="entry name" value="HDH_CS"/>
</dbReference>
<evidence type="ECO:0000256" key="8">
    <source>
        <dbReference type="ARBA" id="ARBA00022857"/>
    </source>
</evidence>
<dbReference type="GO" id="GO:0009086">
    <property type="term" value="P:methionine biosynthetic process"/>
    <property type="evidence" value="ECO:0007669"/>
    <property type="project" value="UniProtKB-KW"/>
</dbReference>
<dbReference type="GO" id="GO:0050661">
    <property type="term" value="F:NADP binding"/>
    <property type="evidence" value="ECO:0007669"/>
    <property type="project" value="InterPro"/>
</dbReference>
<evidence type="ECO:0000256" key="5">
    <source>
        <dbReference type="ARBA" id="ARBA00013376"/>
    </source>
</evidence>
<keyword evidence="6" id="KW-0028">Amino-acid biosynthesis</keyword>
<feature type="active site" description="Proton donor" evidence="11">
    <location>
        <position position="228"/>
    </location>
</feature>
<dbReference type="Pfam" id="PF03447">
    <property type="entry name" value="NAD_binding_3"/>
    <property type="match status" value="1"/>
</dbReference>
<dbReference type="SUPFAM" id="SSF55347">
    <property type="entry name" value="Glyceraldehyde-3-phosphate dehydrogenase-like, C-terminal domain"/>
    <property type="match status" value="1"/>
</dbReference>
<evidence type="ECO:0000256" key="4">
    <source>
        <dbReference type="ARBA" id="ARBA00013213"/>
    </source>
</evidence>
<evidence type="ECO:0000256" key="2">
    <source>
        <dbReference type="ARBA" id="ARBA00005062"/>
    </source>
</evidence>